<evidence type="ECO:0000313" key="2">
    <source>
        <dbReference type="Proteomes" id="UP000024900"/>
    </source>
</evidence>
<accession>A0A837CE82</accession>
<reference evidence="1 2" key="1">
    <citation type="journal article" date="2014" name="BMC Genomics">
        <title>Comparative genomics of Bradyrhizobium japonicum CPAC 15 and Bradyrhizobium diazoefficiens CPAC 7: elite model strains for understanding symbiotic performance with soybean.</title>
        <authorList>
            <person name="Siqueira A.F."/>
            <person name="Ormeno-Orrillo E."/>
            <person name="Souza R.C."/>
            <person name="Rodrigues E.P."/>
            <person name="Almeida L.G."/>
            <person name="Barcellos F.G."/>
            <person name="Batista J.S."/>
            <person name="Nakatami A.S."/>
            <person name="Martinez-Romero E."/>
            <person name="Vasconcelos A.T."/>
            <person name="Hungria M."/>
        </authorList>
    </citation>
    <scope>NUCLEOTIDE SEQUENCE [LARGE SCALE GENOMIC DNA]</scope>
    <source>
        <strain evidence="1 2">SEMIA 5080</strain>
    </source>
</reference>
<name>A0A837CE82_9BRAD</name>
<gene>
    <name evidence="1" type="ORF">BJA5080_07535</name>
</gene>
<protein>
    <submittedName>
        <fullName evidence="1">Uncharacterized protein</fullName>
    </submittedName>
</protein>
<organism evidence="1 2">
    <name type="scientific">Bradyrhizobium diazoefficiens SEMIA 5080</name>
    <dbReference type="NCBI Taxonomy" id="754504"/>
    <lineage>
        <taxon>Bacteria</taxon>
        <taxon>Pseudomonadati</taxon>
        <taxon>Pseudomonadota</taxon>
        <taxon>Alphaproteobacteria</taxon>
        <taxon>Hyphomicrobiales</taxon>
        <taxon>Nitrobacteraceae</taxon>
        <taxon>Bradyrhizobium</taxon>
    </lineage>
</organism>
<comment type="caution">
    <text evidence="1">The sequence shown here is derived from an EMBL/GenBank/DDBJ whole genome shotgun (WGS) entry which is preliminary data.</text>
</comment>
<dbReference type="AlphaFoldDB" id="A0A837CE82"/>
<proteinExistence type="predicted"/>
<evidence type="ECO:0000313" key="1">
    <source>
        <dbReference type="EMBL" id="KGJ67617.1"/>
    </source>
</evidence>
<sequence>MGLTNPLRRLGELPSERYSTLYLSGRVASRRRDDGVQSSAVVIHPIAIVPIDKRIPHAVVHVQEGQEPAVCRFGFLAPIGDQSLEIQKLAVHMRAFDKERLAQRHAAQHPALLHDSAVEDHMAVDCWHRFDVLANAGFRAIFIP</sequence>
<dbReference type="Proteomes" id="UP000024900">
    <property type="component" value="Unassembled WGS sequence"/>
</dbReference>
<dbReference type="EMBL" id="ADOU02000005">
    <property type="protein sequence ID" value="KGJ67617.1"/>
    <property type="molecule type" value="Genomic_DNA"/>
</dbReference>